<accession>U2Q7Y7</accession>
<dbReference type="EMBL" id="ACVN02000256">
    <property type="protein sequence ID" value="ERK52481.1"/>
    <property type="molecule type" value="Genomic_DNA"/>
</dbReference>
<evidence type="ECO:0000256" key="2">
    <source>
        <dbReference type="SAM" id="Phobius"/>
    </source>
</evidence>
<feature type="region of interest" description="Disordered" evidence="1">
    <location>
        <begin position="67"/>
        <end position="148"/>
    </location>
</feature>
<name>U2Q7Y7_9ACTN</name>
<sequence>MPIVLLVVLLVLFATALGTFCFALTRAFGGGAVPTLVPAATFAVSALVFGALTAQFGADAHAAGSRAFGGPGALRRPGLPRRERRAGPDAVAHPVRPVRADRSGRRERPAAAARGARADGRAARRGPGRRRAPGPQRRHRPSPTGPAHAPHWAVLALTWRLHSALGRWGAAFAVLDLTMGSPGTSVGSILTGRPGGLRPPRLRPDGRGRAVVRVHRHDWAAAGRRRRGPGDADRHARPRRGARPPRGTAAGRPAAPRPLPRAVLVALGSSGGAMLVADAGIGLVNALGGTAITFGEALEQAACTVPAVWLLVGLATAVVATRPTLRPLGGAGIVATFGITLLGPTFRFPDQAMSISPIGHVPNITADDAPWTGLLVVGGIAMAPARSRLRRFRATRRAMRPLGGATGAAQGVK</sequence>
<feature type="transmembrane region" description="Helical" evidence="2">
    <location>
        <begin position="37"/>
        <end position="58"/>
    </location>
</feature>
<feature type="transmembrane region" description="Helical" evidence="2">
    <location>
        <begin position="328"/>
        <end position="349"/>
    </location>
</feature>
<reference evidence="3" key="1">
    <citation type="submission" date="2013-08" db="EMBL/GenBank/DDBJ databases">
        <authorList>
            <person name="Durkin A.S."/>
            <person name="Haft D.R."/>
            <person name="McCorrison J."/>
            <person name="Torralba M."/>
            <person name="Gillis M."/>
            <person name="Haft D.H."/>
            <person name="Methe B."/>
            <person name="Sutton G."/>
            <person name="Nelson K.E."/>
        </authorList>
    </citation>
    <scope>NUCLEOTIDE SEQUENCE [LARGE SCALE GENOMIC DNA]</scope>
    <source>
        <strain evidence="3">F0233</strain>
    </source>
</reference>
<feature type="transmembrane region" description="Helical" evidence="2">
    <location>
        <begin position="262"/>
        <end position="284"/>
    </location>
</feature>
<feature type="transmembrane region" description="Helical" evidence="2">
    <location>
        <begin position="369"/>
        <end position="389"/>
    </location>
</feature>
<feature type="compositionally biased region" description="Low complexity" evidence="1">
    <location>
        <begin position="244"/>
        <end position="254"/>
    </location>
</feature>
<keyword evidence="4" id="KW-1185">Reference proteome</keyword>
<feature type="compositionally biased region" description="Basic and acidic residues" evidence="1">
    <location>
        <begin position="98"/>
        <end position="109"/>
    </location>
</feature>
<evidence type="ECO:0000256" key="1">
    <source>
        <dbReference type="SAM" id="MobiDB-lite"/>
    </source>
</evidence>
<keyword evidence="2" id="KW-0472">Membrane</keyword>
<comment type="caution">
    <text evidence="3">The sequence shown here is derived from an EMBL/GenBank/DDBJ whole genome shotgun (WGS) entry which is preliminary data.</text>
</comment>
<proteinExistence type="predicted"/>
<dbReference type="AlphaFoldDB" id="U2Q7Y7"/>
<evidence type="ECO:0000313" key="4">
    <source>
        <dbReference type="Proteomes" id="UP000017052"/>
    </source>
</evidence>
<keyword evidence="2" id="KW-1133">Transmembrane helix</keyword>
<gene>
    <name evidence="3" type="ORF">HMPREF0682_0408</name>
</gene>
<dbReference type="Proteomes" id="UP000017052">
    <property type="component" value="Unassembled WGS sequence"/>
</dbReference>
<evidence type="ECO:0000313" key="3">
    <source>
        <dbReference type="EMBL" id="ERK52481.1"/>
    </source>
</evidence>
<keyword evidence="2" id="KW-0812">Transmembrane</keyword>
<feature type="transmembrane region" description="Helical" evidence="2">
    <location>
        <begin position="304"/>
        <end position="321"/>
    </location>
</feature>
<feature type="compositionally biased region" description="Basic residues" evidence="1">
    <location>
        <begin position="123"/>
        <end position="141"/>
    </location>
</feature>
<feature type="region of interest" description="Disordered" evidence="1">
    <location>
        <begin position="186"/>
        <end position="256"/>
    </location>
</feature>
<organism evidence="3 4">
    <name type="scientific">Propionibacterium acidifaciens F0233</name>
    <dbReference type="NCBI Taxonomy" id="553198"/>
    <lineage>
        <taxon>Bacteria</taxon>
        <taxon>Bacillati</taxon>
        <taxon>Actinomycetota</taxon>
        <taxon>Actinomycetes</taxon>
        <taxon>Propionibacteriales</taxon>
        <taxon>Propionibacteriaceae</taxon>
        <taxon>Propionibacterium</taxon>
    </lineage>
</organism>
<protein>
    <submittedName>
        <fullName evidence="3">Membrane protein</fullName>
    </submittedName>
</protein>